<reference evidence="2" key="1">
    <citation type="submission" date="2022-07" db="EMBL/GenBank/DDBJ databases">
        <title>Genome Sequence of Physisporinus lineatus.</title>
        <authorList>
            <person name="Buettner E."/>
        </authorList>
    </citation>
    <scope>NUCLEOTIDE SEQUENCE</scope>
    <source>
        <strain evidence="2">VT162</strain>
    </source>
</reference>
<sequence>MSLFPAAHSSSPATADALLHELAHSQPLILQRIISSTPNMLPKAYRWVGEMEEISSFVGGGEASTHHGLASLYQRVDNALQHRQQGDDIDVLSKFVEDAKKAIAEK</sequence>
<dbReference type="Proteomes" id="UP001212997">
    <property type="component" value="Unassembled WGS sequence"/>
</dbReference>
<dbReference type="InterPro" id="IPR008927">
    <property type="entry name" value="6-PGluconate_DH-like_C_sf"/>
</dbReference>
<dbReference type="InterPro" id="IPR015814">
    <property type="entry name" value="Pgluconate_DH_NAD-bd_C"/>
</dbReference>
<gene>
    <name evidence="2" type="ORF">NLI96_g3936</name>
</gene>
<feature type="domain" description="Phosphogluconate dehydrogenase NAD-binding putative C-terminal" evidence="1">
    <location>
        <begin position="14"/>
        <end position="76"/>
    </location>
</feature>
<evidence type="ECO:0000259" key="1">
    <source>
        <dbReference type="Pfam" id="PF09130"/>
    </source>
</evidence>
<keyword evidence="3" id="KW-1185">Reference proteome</keyword>
<proteinExistence type="predicted"/>
<dbReference type="SUPFAM" id="SSF48179">
    <property type="entry name" value="6-phosphogluconate dehydrogenase C-terminal domain-like"/>
    <property type="match status" value="1"/>
</dbReference>
<evidence type="ECO:0000313" key="3">
    <source>
        <dbReference type="Proteomes" id="UP001212997"/>
    </source>
</evidence>
<dbReference type="EMBL" id="JANAWD010000108">
    <property type="protein sequence ID" value="KAJ3486882.1"/>
    <property type="molecule type" value="Genomic_DNA"/>
</dbReference>
<protein>
    <recommendedName>
        <fullName evidence="1">Phosphogluconate dehydrogenase NAD-binding putative C-terminal domain-containing protein</fullName>
    </recommendedName>
</protein>
<dbReference type="Pfam" id="PF09130">
    <property type="entry name" value="DUF1932"/>
    <property type="match status" value="1"/>
</dbReference>
<name>A0AAD5VBA7_9APHY</name>
<organism evidence="2 3">
    <name type="scientific">Meripilus lineatus</name>
    <dbReference type="NCBI Taxonomy" id="2056292"/>
    <lineage>
        <taxon>Eukaryota</taxon>
        <taxon>Fungi</taxon>
        <taxon>Dikarya</taxon>
        <taxon>Basidiomycota</taxon>
        <taxon>Agaricomycotina</taxon>
        <taxon>Agaricomycetes</taxon>
        <taxon>Polyporales</taxon>
        <taxon>Meripilaceae</taxon>
        <taxon>Meripilus</taxon>
    </lineage>
</organism>
<comment type="caution">
    <text evidence="2">The sequence shown here is derived from an EMBL/GenBank/DDBJ whole genome shotgun (WGS) entry which is preliminary data.</text>
</comment>
<evidence type="ECO:0000313" key="2">
    <source>
        <dbReference type="EMBL" id="KAJ3486882.1"/>
    </source>
</evidence>
<accession>A0AAD5VBA7</accession>
<dbReference type="AlphaFoldDB" id="A0AAD5VBA7"/>